<sequence>MMISIGQIAHSRRRFPAWLGICAILMLFIAPVVSKALVAQGIPVPMMAGMDMSSMEMSAAPMHDMSLSATHDRHNADQMSHEALPSSPLAAMTPVDMMDAACGYCVLLMHLPLLVLLAIPLLWSMAEVVRPPLPCAIQCPISAPLFSNSQPRAPPATVLVA</sequence>
<keyword evidence="4" id="KW-1185">Reference proteome</keyword>
<comment type="caution">
    <text evidence="2">The sequence shown here is derived from an EMBL/GenBank/DDBJ whole genome shotgun (WGS) entry which is preliminary data.</text>
</comment>
<keyword evidence="1" id="KW-0472">Membrane</keyword>
<gene>
    <name evidence="3" type="ORF">BS639_11150</name>
    <name evidence="2" type="ORF">ITX54_08255</name>
</gene>
<dbReference type="InterPro" id="IPR021333">
    <property type="entry name" value="DUF2946"/>
</dbReference>
<dbReference type="AlphaFoldDB" id="A0AA41BW42"/>
<dbReference type="Proteomes" id="UP000192722">
    <property type="component" value="Unassembled WGS sequence"/>
</dbReference>
<reference evidence="2" key="4">
    <citation type="submission" date="2022-09" db="EMBL/GenBank/DDBJ databases">
        <title>Rouxiella aceris sp. nov., isolated from tree sap and emended description of the genus Rhouxiella.</title>
        <authorList>
            <person name="Kim I.S."/>
        </authorList>
    </citation>
    <scope>NUCLEOTIDE SEQUENCE</scope>
    <source>
        <strain evidence="2">SAP-2</strain>
    </source>
</reference>
<dbReference type="Proteomes" id="UP000705283">
    <property type="component" value="Unassembled WGS sequence"/>
</dbReference>
<evidence type="ECO:0000256" key="1">
    <source>
        <dbReference type="SAM" id="Phobius"/>
    </source>
</evidence>
<organism evidence="2 5">
    <name type="scientific">Rouxiella silvae</name>
    <dbReference type="NCBI Taxonomy" id="1646373"/>
    <lineage>
        <taxon>Bacteria</taxon>
        <taxon>Pseudomonadati</taxon>
        <taxon>Pseudomonadota</taxon>
        <taxon>Gammaproteobacteria</taxon>
        <taxon>Enterobacterales</taxon>
        <taxon>Yersiniaceae</taxon>
        <taxon>Rouxiella</taxon>
    </lineage>
</organism>
<dbReference type="EMBL" id="JADMKS010000003">
    <property type="protein sequence ID" value="MBF6636646.1"/>
    <property type="molecule type" value="Genomic_DNA"/>
</dbReference>
<accession>A0AA41BW42</accession>
<reference evidence="3 4" key="2">
    <citation type="journal article" date="2017" name="Int. J. Syst. Evol. Microbiol.">
        <title>Rouxiella badensis sp. nov. and Rouxiella silvae sp. nov. isolated from peat bog soil in Germany and emendation of the genus description.</title>
        <authorList>
            <person name="Le Fleche-Mateos A."/>
            <person name="Kugler J.H."/>
            <person name="Hansen S.H."/>
            <person name="Syldatk C."/>
            <person name="Hausmann R."/>
            <person name="Lomprez F."/>
            <person name="Vandenbogaert M."/>
            <person name="Manuguerra J.C."/>
            <person name="Grimont P.A."/>
        </authorList>
    </citation>
    <scope>NUCLEOTIDE SEQUENCE [LARGE SCALE GENOMIC DNA]</scope>
    <source>
        <strain evidence="3 4">213</strain>
    </source>
</reference>
<name>A0AA41BW42_9GAMM</name>
<feature type="transmembrane region" description="Helical" evidence="1">
    <location>
        <begin position="101"/>
        <end position="123"/>
    </location>
</feature>
<dbReference type="EMBL" id="MRWD01000023">
    <property type="protein sequence ID" value="ORJ21215.1"/>
    <property type="molecule type" value="Genomic_DNA"/>
</dbReference>
<protein>
    <submittedName>
        <fullName evidence="2">DUF2946 domain-containing protein</fullName>
    </submittedName>
</protein>
<evidence type="ECO:0000313" key="4">
    <source>
        <dbReference type="Proteomes" id="UP000192722"/>
    </source>
</evidence>
<keyword evidence="1" id="KW-1133">Transmembrane helix</keyword>
<evidence type="ECO:0000313" key="5">
    <source>
        <dbReference type="Proteomes" id="UP000705283"/>
    </source>
</evidence>
<evidence type="ECO:0000313" key="2">
    <source>
        <dbReference type="EMBL" id="MBF6636646.1"/>
    </source>
</evidence>
<dbReference type="RefSeq" id="WP_084983130.1">
    <property type="nucleotide sequence ID" value="NZ_CBCSCF010000008.1"/>
</dbReference>
<proteinExistence type="predicted"/>
<reference evidence="2" key="3">
    <citation type="submission" date="2020-11" db="EMBL/GenBank/DDBJ databases">
        <authorList>
            <person name="Lee S.D."/>
        </authorList>
    </citation>
    <scope>NUCLEOTIDE SEQUENCE</scope>
    <source>
        <strain evidence="2">SAP-2</strain>
    </source>
</reference>
<keyword evidence="1" id="KW-0812">Transmembrane</keyword>
<reference evidence="3" key="1">
    <citation type="submission" date="2016-12" db="EMBL/GenBank/DDBJ databases">
        <authorList>
            <person name="Le Fleche-Mateos A."/>
        </authorList>
    </citation>
    <scope>NUCLEOTIDE SEQUENCE</scope>
    <source>
        <strain evidence="3">213</strain>
    </source>
</reference>
<evidence type="ECO:0000313" key="3">
    <source>
        <dbReference type="EMBL" id="ORJ21215.1"/>
    </source>
</evidence>
<dbReference type="Pfam" id="PF11162">
    <property type="entry name" value="DUF2946"/>
    <property type="match status" value="1"/>
</dbReference>